<comment type="caution">
    <text evidence="1">The sequence shown here is derived from an EMBL/GenBank/DDBJ whole genome shotgun (WGS) entry which is preliminary data.</text>
</comment>
<sequence length="141" mass="15011">MGCRLQTTFVSGNLVDRPSGHSSSCRGGRVKAASGLPAKVGTARLSCRVGGRDGLGFWYQHISLWRSEDRGWSTREGWHDSPVVRGGWPGLDSAFGHSTCRYGEVKTVGGVPAKVGTTRLSCAVGGRAGRPLVIARLAMER</sequence>
<dbReference type="Proteomes" id="UP000197138">
    <property type="component" value="Unassembled WGS sequence"/>
</dbReference>
<gene>
    <name evidence="1" type="ORF">CDL15_Pgr011893</name>
</gene>
<proteinExistence type="predicted"/>
<evidence type="ECO:0000313" key="1">
    <source>
        <dbReference type="EMBL" id="OWM86016.1"/>
    </source>
</evidence>
<name>A0A218XMW9_PUNGR</name>
<dbReference type="EMBL" id="MTKT01001099">
    <property type="protein sequence ID" value="OWM86016.1"/>
    <property type="molecule type" value="Genomic_DNA"/>
</dbReference>
<evidence type="ECO:0000313" key="2">
    <source>
        <dbReference type="Proteomes" id="UP000197138"/>
    </source>
</evidence>
<organism evidence="1 2">
    <name type="scientific">Punica granatum</name>
    <name type="common">Pomegranate</name>
    <dbReference type="NCBI Taxonomy" id="22663"/>
    <lineage>
        <taxon>Eukaryota</taxon>
        <taxon>Viridiplantae</taxon>
        <taxon>Streptophyta</taxon>
        <taxon>Embryophyta</taxon>
        <taxon>Tracheophyta</taxon>
        <taxon>Spermatophyta</taxon>
        <taxon>Magnoliopsida</taxon>
        <taxon>eudicotyledons</taxon>
        <taxon>Gunneridae</taxon>
        <taxon>Pentapetalae</taxon>
        <taxon>rosids</taxon>
        <taxon>malvids</taxon>
        <taxon>Myrtales</taxon>
        <taxon>Lythraceae</taxon>
        <taxon>Punica</taxon>
    </lineage>
</organism>
<dbReference type="AlphaFoldDB" id="A0A218XMW9"/>
<accession>A0A218XMW9</accession>
<protein>
    <submittedName>
        <fullName evidence="1">Uncharacterized protein</fullName>
    </submittedName>
</protein>
<reference evidence="2" key="1">
    <citation type="journal article" date="2017" name="Plant J.">
        <title>The pomegranate (Punica granatum L.) genome and the genomics of punicalagin biosynthesis.</title>
        <authorList>
            <person name="Qin G."/>
            <person name="Xu C."/>
            <person name="Ming R."/>
            <person name="Tang H."/>
            <person name="Guyot R."/>
            <person name="Kramer E.M."/>
            <person name="Hu Y."/>
            <person name="Yi X."/>
            <person name="Qi Y."/>
            <person name="Xu X."/>
            <person name="Gao Z."/>
            <person name="Pan H."/>
            <person name="Jian J."/>
            <person name="Tian Y."/>
            <person name="Yue Z."/>
            <person name="Xu Y."/>
        </authorList>
    </citation>
    <scope>NUCLEOTIDE SEQUENCE [LARGE SCALE GENOMIC DNA]</scope>
    <source>
        <strain evidence="2">cv. Dabenzi</strain>
    </source>
</reference>